<dbReference type="Gene3D" id="2.160.10.10">
    <property type="entry name" value="Hexapeptide repeat proteins"/>
    <property type="match status" value="1"/>
</dbReference>
<organism evidence="4 5">
    <name type="scientific">Luedemannella helvata</name>
    <dbReference type="NCBI Taxonomy" id="349315"/>
    <lineage>
        <taxon>Bacteria</taxon>
        <taxon>Bacillati</taxon>
        <taxon>Actinomycetota</taxon>
        <taxon>Actinomycetes</taxon>
        <taxon>Micromonosporales</taxon>
        <taxon>Micromonosporaceae</taxon>
        <taxon>Luedemannella</taxon>
    </lineage>
</organism>
<evidence type="ECO:0000256" key="1">
    <source>
        <dbReference type="ARBA" id="ARBA00022679"/>
    </source>
</evidence>
<protein>
    <submittedName>
        <fullName evidence="4">Acetyltransferase</fullName>
    </submittedName>
</protein>
<reference evidence="4 5" key="1">
    <citation type="journal article" date="2019" name="Int. J. Syst. Evol. Microbiol.">
        <title>The Global Catalogue of Microorganisms (GCM) 10K type strain sequencing project: providing services to taxonomists for standard genome sequencing and annotation.</title>
        <authorList>
            <consortium name="The Broad Institute Genomics Platform"/>
            <consortium name="The Broad Institute Genome Sequencing Center for Infectious Disease"/>
            <person name="Wu L."/>
            <person name="Ma J."/>
        </authorList>
    </citation>
    <scope>NUCLEOTIDE SEQUENCE [LARGE SCALE GENOMIC DNA]</scope>
    <source>
        <strain evidence="4 5">JCM 13249</strain>
    </source>
</reference>
<evidence type="ECO:0000313" key="4">
    <source>
        <dbReference type="EMBL" id="GAA1749532.1"/>
    </source>
</evidence>
<dbReference type="Pfam" id="PF17836">
    <property type="entry name" value="PglD_N"/>
    <property type="match status" value="1"/>
</dbReference>
<dbReference type="Gene3D" id="3.40.50.20">
    <property type="match status" value="1"/>
</dbReference>
<dbReference type="InterPro" id="IPR041561">
    <property type="entry name" value="PglD_N"/>
</dbReference>
<dbReference type="SUPFAM" id="SSF51161">
    <property type="entry name" value="Trimeric LpxA-like enzymes"/>
    <property type="match status" value="1"/>
</dbReference>
<name>A0ABN2K6Z8_9ACTN</name>
<dbReference type="PROSITE" id="PS00101">
    <property type="entry name" value="HEXAPEP_TRANSFERASES"/>
    <property type="match status" value="1"/>
</dbReference>
<evidence type="ECO:0000259" key="3">
    <source>
        <dbReference type="Pfam" id="PF17836"/>
    </source>
</evidence>
<dbReference type="InterPro" id="IPR011004">
    <property type="entry name" value="Trimer_LpxA-like_sf"/>
</dbReference>
<dbReference type="Proteomes" id="UP001500655">
    <property type="component" value="Unassembled WGS sequence"/>
</dbReference>
<dbReference type="InterPro" id="IPR018357">
    <property type="entry name" value="Hexapep_transf_CS"/>
</dbReference>
<keyword evidence="1" id="KW-0808">Transferase</keyword>
<dbReference type="InterPro" id="IPR020019">
    <property type="entry name" value="AcTrfase_PglD-like"/>
</dbReference>
<dbReference type="RefSeq" id="WP_344079368.1">
    <property type="nucleotide sequence ID" value="NZ_BAAALS010000008.1"/>
</dbReference>
<evidence type="ECO:0000256" key="2">
    <source>
        <dbReference type="ARBA" id="ARBA00022737"/>
    </source>
</evidence>
<evidence type="ECO:0000313" key="5">
    <source>
        <dbReference type="Proteomes" id="UP001500655"/>
    </source>
</evidence>
<gene>
    <name evidence="4" type="ORF">GCM10009681_20900</name>
</gene>
<dbReference type="InterPro" id="IPR050179">
    <property type="entry name" value="Trans_hexapeptide_repeat"/>
</dbReference>
<sequence>MTRDLVIVGAGGFARETASAITSINEVTPTWRLLGYLDDNEALHGTYRTGFEIIGGLKALADLPDADVVVCVGNPRDYTSRMRLVQRLDLPAERYATVVHPLASVGSGCVVNPGSVLLAGVVLTADVTVGSHVAVMPHAVLTHDDEVGDFATIASGVRVGGGAVVGTGAYLGSGALLREGVRVGAWSQVGMGSVVLDDVPAGEVWVGTPARRLRDVSFEMPDLGSR</sequence>
<dbReference type="PANTHER" id="PTHR43300:SF7">
    <property type="entry name" value="UDP-N-ACETYLBACILLOSAMINE N-ACETYLTRANSFERASE"/>
    <property type="match status" value="1"/>
</dbReference>
<keyword evidence="2" id="KW-0677">Repeat</keyword>
<dbReference type="CDD" id="cd03360">
    <property type="entry name" value="LbH_AT_putative"/>
    <property type="match status" value="1"/>
</dbReference>
<keyword evidence="5" id="KW-1185">Reference proteome</keyword>
<proteinExistence type="predicted"/>
<comment type="caution">
    <text evidence="4">The sequence shown here is derived from an EMBL/GenBank/DDBJ whole genome shotgun (WGS) entry which is preliminary data.</text>
</comment>
<accession>A0ABN2K6Z8</accession>
<dbReference type="NCBIfam" id="TIGR03570">
    <property type="entry name" value="NeuD_NnaD"/>
    <property type="match status" value="1"/>
</dbReference>
<feature type="domain" description="PglD N-terminal" evidence="3">
    <location>
        <begin position="4"/>
        <end position="76"/>
    </location>
</feature>
<dbReference type="EMBL" id="BAAALS010000008">
    <property type="protein sequence ID" value="GAA1749532.1"/>
    <property type="molecule type" value="Genomic_DNA"/>
</dbReference>
<dbReference type="PANTHER" id="PTHR43300">
    <property type="entry name" value="ACETYLTRANSFERASE"/>
    <property type="match status" value="1"/>
</dbReference>